<keyword evidence="2" id="KW-1185">Reference proteome</keyword>
<dbReference type="STRING" id="1121316.SAMN02745207_01938"/>
<dbReference type="Pfam" id="PF01554">
    <property type="entry name" value="MatE"/>
    <property type="match status" value="1"/>
</dbReference>
<evidence type="ECO:0000313" key="2">
    <source>
        <dbReference type="Proteomes" id="UP000184447"/>
    </source>
</evidence>
<dbReference type="GO" id="GO:0042910">
    <property type="term" value="F:xenobiotic transmembrane transporter activity"/>
    <property type="evidence" value="ECO:0007669"/>
    <property type="project" value="InterPro"/>
</dbReference>
<gene>
    <name evidence="1" type="ORF">SAMN02745207_01938</name>
</gene>
<dbReference type="EMBL" id="FQXM01000009">
    <property type="protein sequence ID" value="SHH67124.1"/>
    <property type="molecule type" value="Genomic_DNA"/>
</dbReference>
<protein>
    <submittedName>
        <fullName evidence="1">MatE protein</fullName>
    </submittedName>
</protein>
<proteinExistence type="predicted"/>
<reference evidence="1 2" key="1">
    <citation type="submission" date="2016-11" db="EMBL/GenBank/DDBJ databases">
        <authorList>
            <person name="Jaros S."/>
            <person name="Januszkiewicz K."/>
            <person name="Wedrychowicz H."/>
        </authorList>
    </citation>
    <scope>NUCLEOTIDE SEQUENCE [LARGE SCALE GENOMIC DNA]</scope>
    <source>
        <strain evidence="1 2">DSM 8605</strain>
    </source>
</reference>
<organism evidence="1 2">
    <name type="scientific">Clostridium grantii DSM 8605</name>
    <dbReference type="NCBI Taxonomy" id="1121316"/>
    <lineage>
        <taxon>Bacteria</taxon>
        <taxon>Bacillati</taxon>
        <taxon>Bacillota</taxon>
        <taxon>Clostridia</taxon>
        <taxon>Eubacteriales</taxon>
        <taxon>Clostridiaceae</taxon>
        <taxon>Clostridium</taxon>
    </lineage>
</organism>
<sequence>MINQYVIGYGKKVLAAYGITNKINAFTFSSISGFGAELVTIVGQNLGANQIYRAKETVKKT</sequence>
<dbReference type="GO" id="GO:0015297">
    <property type="term" value="F:antiporter activity"/>
    <property type="evidence" value="ECO:0007669"/>
    <property type="project" value="InterPro"/>
</dbReference>
<dbReference type="Proteomes" id="UP000184447">
    <property type="component" value="Unassembled WGS sequence"/>
</dbReference>
<evidence type="ECO:0000313" key="1">
    <source>
        <dbReference type="EMBL" id="SHH67124.1"/>
    </source>
</evidence>
<dbReference type="InterPro" id="IPR002528">
    <property type="entry name" value="MATE_fam"/>
</dbReference>
<name>A0A1M5UW06_9CLOT</name>
<dbReference type="GO" id="GO:0016020">
    <property type="term" value="C:membrane"/>
    <property type="evidence" value="ECO:0007669"/>
    <property type="project" value="InterPro"/>
</dbReference>
<dbReference type="OrthoDB" id="9776324at2"/>
<accession>A0A1M5UW06</accession>
<dbReference type="AlphaFoldDB" id="A0A1M5UW06"/>